<dbReference type="AlphaFoldDB" id="A0AAQ4CY35"/>
<comment type="caution">
    <text evidence="1">The sequence shown here is derived from an EMBL/GenBank/DDBJ whole genome shotgun (WGS) entry which is preliminary data.</text>
</comment>
<feature type="non-terminal residue" evidence="1">
    <location>
        <position position="1"/>
    </location>
</feature>
<organism evidence="1 2">
    <name type="scientific">Amblyomma americanum</name>
    <name type="common">Lone star tick</name>
    <dbReference type="NCBI Taxonomy" id="6943"/>
    <lineage>
        <taxon>Eukaryota</taxon>
        <taxon>Metazoa</taxon>
        <taxon>Ecdysozoa</taxon>
        <taxon>Arthropoda</taxon>
        <taxon>Chelicerata</taxon>
        <taxon>Arachnida</taxon>
        <taxon>Acari</taxon>
        <taxon>Parasitiformes</taxon>
        <taxon>Ixodida</taxon>
        <taxon>Ixodoidea</taxon>
        <taxon>Ixodidae</taxon>
        <taxon>Amblyomminae</taxon>
        <taxon>Amblyomma</taxon>
    </lineage>
</organism>
<evidence type="ECO:0000313" key="1">
    <source>
        <dbReference type="EMBL" id="KAK8755125.1"/>
    </source>
</evidence>
<name>A0AAQ4CY35_AMBAM</name>
<dbReference type="Gene3D" id="2.130.10.30">
    <property type="entry name" value="Regulator of chromosome condensation 1/beta-lactamase-inhibitor protein II"/>
    <property type="match status" value="1"/>
</dbReference>
<dbReference type="PRINTS" id="PR00633">
    <property type="entry name" value="RCCNDNSATION"/>
</dbReference>
<dbReference type="InterPro" id="IPR000408">
    <property type="entry name" value="Reg_chr_condens"/>
</dbReference>
<evidence type="ECO:0000313" key="2">
    <source>
        <dbReference type="Proteomes" id="UP001321473"/>
    </source>
</evidence>
<dbReference type="Proteomes" id="UP001321473">
    <property type="component" value="Unassembled WGS sequence"/>
</dbReference>
<protein>
    <submittedName>
        <fullName evidence="1">Uncharacterized protein</fullName>
    </submittedName>
</protein>
<accession>A0AAQ4CY35</accession>
<gene>
    <name evidence="1" type="ORF">V5799_002173</name>
</gene>
<sequence length="120" mass="12555">TSLAGVNLDISFTGDILGRSLSTGSSSVATGCVSCALRYHELPSRLDSRGHTQPECGTTRATSKPVISTPASFHQIASGSNHMVMLTTDSNLLTRGCAEQRQLGQVAPMFASRGGRRSSS</sequence>
<keyword evidence="2" id="KW-1185">Reference proteome</keyword>
<proteinExistence type="predicted"/>
<dbReference type="SUPFAM" id="SSF50985">
    <property type="entry name" value="RCC1/BLIP-II"/>
    <property type="match status" value="1"/>
</dbReference>
<dbReference type="EMBL" id="JARKHS020036687">
    <property type="protein sequence ID" value="KAK8755125.1"/>
    <property type="molecule type" value="Genomic_DNA"/>
</dbReference>
<dbReference type="InterPro" id="IPR009091">
    <property type="entry name" value="RCC1/BLIP-II"/>
</dbReference>
<reference evidence="1 2" key="1">
    <citation type="journal article" date="2023" name="Arcadia Sci">
        <title>De novo assembly of a long-read Amblyomma americanum tick genome.</title>
        <authorList>
            <person name="Chou S."/>
            <person name="Poskanzer K.E."/>
            <person name="Rollins M."/>
            <person name="Thuy-Boun P.S."/>
        </authorList>
    </citation>
    <scope>NUCLEOTIDE SEQUENCE [LARGE SCALE GENOMIC DNA]</scope>
    <source>
        <strain evidence="1">F_SG_1</strain>
        <tissue evidence="1">Salivary glands</tissue>
    </source>
</reference>